<evidence type="ECO:0000256" key="6">
    <source>
        <dbReference type="SAM" id="MobiDB-lite"/>
    </source>
</evidence>
<feature type="domain" description="Myb/SANT-like DNA-binding" evidence="7">
    <location>
        <begin position="9"/>
        <end position="86"/>
    </location>
</feature>
<evidence type="ECO:0000313" key="8">
    <source>
        <dbReference type="EMBL" id="CAG9760662.1"/>
    </source>
</evidence>
<feature type="region of interest" description="Disordered" evidence="6">
    <location>
        <begin position="269"/>
        <end position="298"/>
    </location>
</feature>
<feature type="region of interest" description="Disordered" evidence="6">
    <location>
        <begin position="124"/>
        <end position="145"/>
    </location>
</feature>
<dbReference type="AlphaFoldDB" id="A0A9N9MF47"/>
<evidence type="ECO:0000256" key="1">
    <source>
        <dbReference type="ARBA" id="ARBA00011764"/>
    </source>
</evidence>
<keyword evidence="4" id="KW-0804">Transcription</keyword>
<evidence type="ECO:0000259" key="7">
    <source>
        <dbReference type="Pfam" id="PF13873"/>
    </source>
</evidence>
<evidence type="ECO:0000313" key="9">
    <source>
        <dbReference type="Proteomes" id="UP001152799"/>
    </source>
</evidence>
<evidence type="ECO:0000256" key="2">
    <source>
        <dbReference type="ARBA" id="ARBA00016807"/>
    </source>
</evidence>
<feature type="compositionally biased region" description="Basic residues" evidence="6">
    <location>
        <begin position="278"/>
        <end position="298"/>
    </location>
</feature>
<protein>
    <recommendedName>
        <fullName evidence="2">Regulatory protein zeste</fullName>
    </recommendedName>
</protein>
<comment type="function">
    <text evidence="5">Involved in transvection phenomena (= synapsis-dependent gene expression), where the synaptic pairing of chromosomes carrying genes with which zeste interacts influences the expression of these genes. Zeste binds to DNA and stimulates transcription from a nearby promoter.</text>
</comment>
<dbReference type="EMBL" id="OU892277">
    <property type="protein sequence ID" value="CAG9760662.1"/>
    <property type="molecule type" value="Genomic_DNA"/>
</dbReference>
<dbReference type="PANTHER" id="PTHR21411">
    <property type="entry name" value="APONTIC"/>
    <property type="match status" value="1"/>
</dbReference>
<dbReference type="OrthoDB" id="6134189at2759"/>
<evidence type="ECO:0000256" key="5">
    <source>
        <dbReference type="ARBA" id="ARBA00025466"/>
    </source>
</evidence>
<dbReference type="InterPro" id="IPR028002">
    <property type="entry name" value="Myb_DNA-bind_5"/>
</dbReference>
<dbReference type="PANTHER" id="PTHR21411:SF0">
    <property type="entry name" value="REGULATORY PROTEIN ZESTE"/>
    <property type="match status" value="1"/>
</dbReference>
<name>A0A9N9MF47_9CUCU</name>
<proteinExistence type="predicted"/>
<organism evidence="8 9">
    <name type="scientific">Ceutorhynchus assimilis</name>
    <name type="common">cabbage seed weevil</name>
    <dbReference type="NCBI Taxonomy" id="467358"/>
    <lineage>
        <taxon>Eukaryota</taxon>
        <taxon>Metazoa</taxon>
        <taxon>Ecdysozoa</taxon>
        <taxon>Arthropoda</taxon>
        <taxon>Hexapoda</taxon>
        <taxon>Insecta</taxon>
        <taxon>Pterygota</taxon>
        <taxon>Neoptera</taxon>
        <taxon>Endopterygota</taxon>
        <taxon>Coleoptera</taxon>
        <taxon>Polyphaga</taxon>
        <taxon>Cucujiformia</taxon>
        <taxon>Curculionidae</taxon>
        <taxon>Ceutorhynchinae</taxon>
        <taxon>Ceutorhynchus</taxon>
    </lineage>
</organism>
<comment type="subunit">
    <text evidence="1">Self-associates forming complexes of several hundred monomers.</text>
</comment>
<accession>A0A9N9MF47</accession>
<keyword evidence="3" id="KW-0805">Transcription regulation</keyword>
<dbReference type="Proteomes" id="UP001152799">
    <property type="component" value="Chromosome 1"/>
</dbReference>
<evidence type="ECO:0000256" key="4">
    <source>
        <dbReference type="ARBA" id="ARBA00023163"/>
    </source>
</evidence>
<evidence type="ECO:0000256" key="3">
    <source>
        <dbReference type="ARBA" id="ARBA00023015"/>
    </source>
</evidence>
<reference evidence="8" key="1">
    <citation type="submission" date="2022-01" db="EMBL/GenBank/DDBJ databases">
        <authorList>
            <person name="King R."/>
        </authorList>
    </citation>
    <scope>NUCLEOTIDE SEQUENCE</scope>
</reference>
<keyword evidence="9" id="KW-1185">Reference proteome</keyword>
<gene>
    <name evidence="8" type="ORF">CEUTPL_LOCUS1385</name>
</gene>
<dbReference type="Pfam" id="PF13873">
    <property type="entry name" value="Myb_DNA-bind_5"/>
    <property type="match status" value="1"/>
</dbReference>
<sequence>MDNEDKKKRGVNWSKAEINLFMNCLLPHINVIENKQTDGVSLREKQTKWKKVHENFIAQNTDQARDLTSLKLKYDNIKRNLKKKIQNNKKQLTKTGGGPPQEEPLLWSEEALYQVLQVSIDGLPSEGDSDALTTPLKKNDPKPSTSYSFRALLEDNPDGEALRTVEIVEIDVVSDIGESSTRAKSGWNLKRKRTISAVDKETSLHAFEALSEKKTDLASEQKKCFEVELHMKLVEEKNQKEEWDIRREILKTESLSNAKYAITNDLCAKDNNKDSKHLKLTQRRKQRSDHWRYKTPNR</sequence>